<dbReference type="Proteomes" id="UP000749311">
    <property type="component" value="Unassembled WGS sequence"/>
</dbReference>
<evidence type="ECO:0000256" key="1">
    <source>
        <dbReference type="SAM" id="Phobius"/>
    </source>
</evidence>
<feature type="transmembrane region" description="Helical" evidence="1">
    <location>
        <begin position="229"/>
        <end position="255"/>
    </location>
</feature>
<keyword evidence="1" id="KW-1133">Transmembrane helix</keyword>
<sequence length="271" mass="27395">MIAVACLALLWALVAFVPPDPSPGFTARCGGRESPGGTRLPSWSGRLVLVAGVLLAVGLAAPGAIVWAVPAIALVGTVGWIAGNGHRERAREIAQDEVMRACQALAGQLRVGDVPARALAVVAADCEVLRPVAAAQAIGGDVAASLRAQARRPGCGGLAALARSWRLCELTGARVAEAATRVANSLRADMDAERRVAGELASARATGRLLAFLPALGLGLGFAGGGDPVAFLVGTMPGRVCLAAAVCLCCTGLIWTTVLARVPPLDEGACS</sequence>
<keyword evidence="1" id="KW-0472">Membrane</keyword>
<dbReference type="PANTHER" id="PTHR35007:SF4">
    <property type="entry name" value="CONSERVED TRANSMEMBRANE PROTEIN-RELATED"/>
    <property type="match status" value="1"/>
</dbReference>
<comment type="caution">
    <text evidence="2">The sequence shown here is derived from an EMBL/GenBank/DDBJ whole genome shotgun (WGS) entry which is preliminary data.</text>
</comment>
<keyword evidence="3" id="KW-1185">Reference proteome</keyword>
<protein>
    <submittedName>
        <fullName evidence="2">Tight adherence protein B</fullName>
    </submittedName>
</protein>
<keyword evidence="1" id="KW-0812">Transmembrane</keyword>
<gene>
    <name evidence="2" type="ORF">FB473_000133</name>
</gene>
<dbReference type="RefSeq" id="WP_167163891.1">
    <property type="nucleotide sequence ID" value="NZ_BAAAOO010000012.1"/>
</dbReference>
<feature type="transmembrane region" description="Helical" evidence="1">
    <location>
        <begin position="50"/>
        <end position="83"/>
    </location>
</feature>
<name>A0ABX0SAR0_9ACTN</name>
<evidence type="ECO:0000313" key="3">
    <source>
        <dbReference type="Proteomes" id="UP000749311"/>
    </source>
</evidence>
<evidence type="ECO:0000313" key="2">
    <source>
        <dbReference type="EMBL" id="NIH55488.1"/>
    </source>
</evidence>
<organism evidence="2 3">
    <name type="scientific">Brooklawnia cerclae</name>
    <dbReference type="NCBI Taxonomy" id="349934"/>
    <lineage>
        <taxon>Bacteria</taxon>
        <taxon>Bacillati</taxon>
        <taxon>Actinomycetota</taxon>
        <taxon>Actinomycetes</taxon>
        <taxon>Propionibacteriales</taxon>
        <taxon>Propionibacteriaceae</taxon>
        <taxon>Brooklawnia</taxon>
    </lineage>
</organism>
<proteinExistence type="predicted"/>
<accession>A0ABX0SAR0</accession>
<reference evidence="2 3" key="1">
    <citation type="submission" date="2020-02" db="EMBL/GenBank/DDBJ databases">
        <title>Sequencing the genomes of 1000 actinobacteria strains.</title>
        <authorList>
            <person name="Klenk H.-P."/>
        </authorList>
    </citation>
    <scope>NUCLEOTIDE SEQUENCE [LARGE SCALE GENOMIC DNA]</scope>
    <source>
        <strain evidence="2 3">DSM 19609</strain>
    </source>
</reference>
<dbReference type="EMBL" id="JAAMOZ010000001">
    <property type="protein sequence ID" value="NIH55488.1"/>
    <property type="molecule type" value="Genomic_DNA"/>
</dbReference>
<feature type="transmembrane region" description="Helical" evidence="1">
    <location>
        <begin position="205"/>
        <end position="223"/>
    </location>
</feature>
<dbReference type="PANTHER" id="PTHR35007">
    <property type="entry name" value="INTEGRAL MEMBRANE PROTEIN-RELATED"/>
    <property type="match status" value="1"/>
</dbReference>